<keyword evidence="3" id="KW-0285">Flavoprotein</keyword>
<evidence type="ECO:0000256" key="10">
    <source>
        <dbReference type="SAM" id="MobiDB-lite"/>
    </source>
</evidence>
<dbReference type="InterPro" id="IPR023753">
    <property type="entry name" value="FAD/NAD-binding_dom"/>
</dbReference>
<name>A0A0H2S088_9AGAM</name>
<comment type="catalytic activity">
    <reaction evidence="8">
        <text>a quinone + NADH + H(+) = a quinol + NAD(+)</text>
        <dbReference type="Rhea" id="RHEA:46160"/>
        <dbReference type="ChEBI" id="CHEBI:15378"/>
        <dbReference type="ChEBI" id="CHEBI:24646"/>
        <dbReference type="ChEBI" id="CHEBI:57540"/>
        <dbReference type="ChEBI" id="CHEBI:57945"/>
        <dbReference type="ChEBI" id="CHEBI:132124"/>
        <dbReference type="EC" id="1.6.5.9"/>
    </reaction>
</comment>
<keyword evidence="4" id="KW-0274">FAD</keyword>
<dbReference type="EMBL" id="KQ085933">
    <property type="protein sequence ID" value="KLO15173.1"/>
    <property type="molecule type" value="Genomic_DNA"/>
</dbReference>
<sequence>MHLARSRTAIAVARNVSNQFAGAARSRASVTKLLTPSAASSGKFSRALSSTSRVLADSPSPSSAPLADATTTPPTGGDGNGNGKKQSRYRAFLQHVGRVTLVTVVGTTGVFYYYTQKDKHPGAQLPFDETKKTLVVLGSGWGASSLLKTIDTEDYNVVVVSPKNYFLFTPLLPSVAVGTISPRSIIQPTRHITRHKKRVVSVVEAEAKEVDPVAKTVTVQDTSEIRGLVTERTIPYDYLVVAVGAEVQTFGIEGVKEHACFMKELHDAEVVQRRFMDCVETAAFPGQSQEEIDRLLHVVVVGGGPTGVELSGELHDFLSEDLRSWYPELASRIRLTLVEALPSVLPMFSKQLIDYTVSTFKEEKIDVKTGTKVKKVKADAVVVEAKDGEKEIPCGLLVWAGGNKGRKVSMDLMAKFPTEQKNPRGISIDDHLRMKGSDGSIFALGDCTFSQYAPTAQVASQQGAYLARVLKQKAKRDALAVEFASLQKEELLQSPNAERKEKIEKIAKQLEKQEKVRPFSYSHQGSLAYIGSDKAIADLPIFNGNLASGGVATFLFWRSAYISTLFSLRNRVLVANDWIKVKLFGRDVSRD</sequence>
<comment type="catalytic activity">
    <reaction evidence="9">
        <text>a ubiquinone + NADH + H(+) = a ubiquinol + NAD(+)</text>
        <dbReference type="Rhea" id="RHEA:23152"/>
        <dbReference type="Rhea" id="RHEA-COMP:9565"/>
        <dbReference type="Rhea" id="RHEA-COMP:9566"/>
        <dbReference type="ChEBI" id="CHEBI:15378"/>
        <dbReference type="ChEBI" id="CHEBI:16389"/>
        <dbReference type="ChEBI" id="CHEBI:17976"/>
        <dbReference type="ChEBI" id="CHEBI:57540"/>
        <dbReference type="ChEBI" id="CHEBI:57945"/>
    </reaction>
</comment>
<feature type="region of interest" description="Disordered" evidence="10">
    <location>
        <begin position="52"/>
        <end position="85"/>
    </location>
</feature>
<evidence type="ECO:0000259" key="12">
    <source>
        <dbReference type="Pfam" id="PF22366"/>
    </source>
</evidence>
<dbReference type="OrthoDB" id="3244603at2759"/>
<accession>A0A0H2S088</accession>
<dbReference type="Pfam" id="PF22366">
    <property type="entry name" value="NDH2_C"/>
    <property type="match status" value="1"/>
</dbReference>
<evidence type="ECO:0000256" key="4">
    <source>
        <dbReference type="ARBA" id="ARBA00022827"/>
    </source>
</evidence>
<protein>
    <recommendedName>
        <fullName evidence="2">NADH:ubiquinone reductase (non-electrogenic)</fullName>
        <ecNumber evidence="2">1.6.5.9</ecNumber>
    </recommendedName>
</protein>
<organism evidence="13 14">
    <name type="scientific">Schizopora paradoxa</name>
    <dbReference type="NCBI Taxonomy" id="27342"/>
    <lineage>
        <taxon>Eukaryota</taxon>
        <taxon>Fungi</taxon>
        <taxon>Dikarya</taxon>
        <taxon>Basidiomycota</taxon>
        <taxon>Agaricomycotina</taxon>
        <taxon>Agaricomycetes</taxon>
        <taxon>Hymenochaetales</taxon>
        <taxon>Schizoporaceae</taxon>
        <taxon>Schizopora</taxon>
    </lineage>
</organism>
<feature type="domain" description="External alternative NADH-ubiquinone oxidoreductase-like C-terminal" evidence="12">
    <location>
        <begin position="523"/>
        <end position="587"/>
    </location>
</feature>
<gene>
    <name evidence="13" type="ORF">SCHPADRAFT_902601</name>
</gene>
<dbReference type="GO" id="GO:0050136">
    <property type="term" value="F:NADH dehydrogenase (quinone) (non-electrogenic) activity"/>
    <property type="evidence" value="ECO:0007669"/>
    <property type="project" value="UniProtKB-EC"/>
</dbReference>
<evidence type="ECO:0000256" key="5">
    <source>
        <dbReference type="ARBA" id="ARBA00022946"/>
    </source>
</evidence>
<dbReference type="AlphaFoldDB" id="A0A0H2S088"/>
<keyword evidence="6" id="KW-0560">Oxidoreductase</keyword>
<evidence type="ECO:0000313" key="14">
    <source>
        <dbReference type="Proteomes" id="UP000053477"/>
    </source>
</evidence>
<evidence type="ECO:0000256" key="1">
    <source>
        <dbReference type="ARBA" id="ARBA00005272"/>
    </source>
</evidence>
<proteinExistence type="inferred from homology"/>
<keyword evidence="14" id="KW-1185">Reference proteome</keyword>
<feature type="domain" description="FAD/NAD(P)-binding" evidence="11">
    <location>
        <begin position="133"/>
        <end position="463"/>
    </location>
</feature>
<evidence type="ECO:0000256" key="9">
    <source>
        <dbReference type="ARBA" id="ARBA00049010"/>
    </source>
</evidence>
<dbReference type="InterPro" id="IPR054585">
    <property type="entry name" value="NDH2-like_C"/>
</dbReference>
<dbReference type="SUPFAM" id="SSF51905">
    <property type="entry name" value="FAD/NAD(P)-binding domain"/>
    <property type="match status" value="2"/>
</dbReference>
<keyword evidence="7" id="KW-0520">NAD</keyword>
<evidence type="ECO:0000313" key="13">
    <source>
        <dbReference type="EMBL" id="KLO15173.1"/>
    </source>
</evidence>
<evidence type="ECO:0000256" key="3">
    <source>
        <dbReference type="ARBA" id="ARBA00022630"/>
    </source>
</evidence>
<evidence type="ECO:0000256" key="7">
    <source>
        <dbReference type="ARBA" id="ARBA00023027"/>
    </source>
</evidence>
<dbReference type="PRINTS" id="PR00368">
    <property type="entry name" value="FADPNR"/>
</dbReference>
<dbReference type="PANTHER" id="PTHR43706">
    <property type="entry name" value="NADH DEHYDROGENASE"/>
    <property type="match status" value="1"/>
</dbReference>
<dbReference type="PANTHER" id="PTHR43706:SF47">
    <property type="entry name" value="EXTERNAL NADH-UBIQUINONE OXIDOREDUCTASE 1, MITOCHONDRIAL-RELATED"/>
    <property type="match status" value="1"/>
</dbReference>
<dbReference type="EC" id="1.6.5.9" evidence="2"/>
<evidence type="ECO:0000256" key="2">
    <source>
        <dbReference type="ARBA" id="ARBA00012637"/>
    </source>
</evidence>
<reference evidence="13 14" key="1">
    <citation type="submission" date="2015-04" db="EMBL/GenBank/DDBJ databases">
        <title>Complete genome sequence of Schizopora paradoxa KUC8140, a cosmopolitan wood degrader in East Asia.</title>
        <authorList>
            <consortium name="DOE Joint Genome Institute"/>
            <person name="Min B."/>
            <person name="Park H."/>
            <person name="Jang Y."/>
            <person name="Kim J.-J."/>
            <person name="Kim K.H."/>
            <person name="Pangilinan J."/>
            <person name="Lipzen A."/>
            <person name="Riley R."/>
            <person name="Grigoriev I.V."/>
            <person name="Spatafora J.W."/>
            <person name="Choi I.-G."/>
        </authorList>
    </citation>
    <scope>NUCLEOTIDE SEQUENCE [LARGE SCALE GENOMIC DNA]</scope>
    <source>
        <strain evidence="13 14">KUC8140</strain>
    </source>
</reference>
<dbReference type="InParanoid" id="A0A0H2S088"/>
<keyword evidence="5" id="KW-0809">Transit peptide</keyword>
<feature type="compositionally biased region" description="Low complexity" evidence="10">
    <location>
        <begin position="55"/>
        <end position="75"/>
    </location>
</feature>
<dbReference type="GO" id="GO:0005739">
    <property type="term" value="C:mitochondrion"/>
    <property type="evidence" value="ECO:0007669"/>
    <property type="project" value="UniProtKB-ARBA"/>
</dbReference>
<dbReference type="Proteomes" id="UP000053477">
    <property type="component" value="Unassembled WGS sequence"/>
</dbReference>
<dbReference type="FunCoup" id="A0A0H2S088">
    <property type="interactions" value="175"/>
</dbReference>
<dbReference type="Pfam" id="PF07992">
    <property type="entry name" value="Pyr_redox_2"/>
    <property type="match status" value="1"/>
</dbReference>
<comment type="similarity">
    <text evidence="1">Belongs to the NADH dehydrogenase family.</text>
</comment>
<dbReference type="STRING" id="27342.A0A0H2S088"/>
<evidence type="ECO:0000256" key="6">
    <source>
        <dbReference type="ARBA" id="ARBA00023002"/>
    </source>
</evidence>
<dbReference type="InterPro" id="IPR045024">
    <property type="entry name" value="NDH-2"/>
</dbReference>
<evidence type="ECO:0000259" key="11">
    <source>
        <dbReference type="Pfam" id="PF07992"/>
    </source>
</evidence>
<dbReference type="Gene3D" id="3.50.50.100">
    <property type="match status" value="1"/>
</dbReference>
<dbReference type="InterPro" id="IPR036188">
    <property type="entry name" value="FAD/NAD-bd_sf"/>
</dbReference>
<evidence type="ECO:0000256" key="8">
    <source>
        <dbReference type="ARBA" id="ARBA00047599"/>
    </source>
</evidence>